<comment type="catalytic activity">
    <reaction evidence="5 6">
        <text>dTDP-beta-L-rhamnose + NADP(+) = dTDP-4-dehydro-beta-L-rhamnose + NADPH + H(+)</text>
        <dbReference type="Rhea" id="RHEA:21796"/>
        <dbReference type="ChEBI" id="CHEBI:15378"/>
        <dbReference type="ChEBI" id="CHEBI:57510"/>
        <dbReference type="ChEBI" id="CHEBI:57783"/>
        <dbReference type="ChEBI" id="CHEBI:58349"/>
        <dbReference type="ChEBI" id="CHEBI:62830"/>
        <dbReference type="EC" id="1.1.1.133"/>
    </reaction>
</comment>
<dbReference type="Proteomes" id="UP000409037">
    <property type="component" value="Unassembled WGS sequence"/>
</dbReference>
<accession>A0A5E7FRN4</accession>
<dbReference type="AlphaFoldDB" id="A0A5E7FRN4"/>
<dbReference type="NCBIfam" id="TIGR01214">
    <property type="entry name" value="rmlD"/>
    <property type="match status" value="1"/>
</dbReference>
<proteinExistence type="inferred from homology"/>
<feature type="domain" description="RmlD-like substrate binding" evidence="7">
    <location>
        <begin position="12"/>
        <end position="268"/>
    </location>
</feature>
<dbReference type="PANTHER" id="PTHR10491:SF4">
    <property type="entry name" value="METHIONINE ADENOSYLTRANSFERASE 2 SUBUNIT BETA"/>
    <property type="match status" value="1"/>
</dbReference>
<dbReference type="UniPathway" id="UPA00124"/>
<dbReference type="NCBIfam" id="NF007440">
    <property type="entry name" value="PRK09987.1"/>
    <property type="match status" value="1"/>
</dbReference>
<evidence type="ECO:0000259" key="7">
    <source>
        <dbReference type="Pfam" id="PF04321"/>
    </source>
</evidence>
<evidence type="ECO:0000313" key="9">
    <source>
        <dbReference type="Proteomes" id="UP000409037"/>
    </source>
</evidence>
<sequence>MALDRHVDNGLCGDLADLQSLRKTIQRIAPDIIVNAAAYTAVDKAESDKDLALQINTTAVQVIAEEAKKLGCWFVHFSTDYVFDGTGTAAWQENDAVSPVNYYGMTKLMGEQAIVLSGCNYLIFRTCWVYGARGSNFAKTMLRLATDRPELNVIADQIGAPTGADLIADVTAVSLRTALAEPAVAGIYHLAADGFTSWHEYANLVIDYGKASGMPLLAQAVNPISTAQFPTPARRPLNSRLDTEKLRKTFSIHLPDWRSGVTRMLKEVLEK</sequence>
<evidence type="ECO:0000256" key="4">
    <source>
        <dbReference type="ARBA" id="ARBA00017099"/>
    </source>
</evidence>
<evidence type="ECO:0000313" key="8">
    <source>
        <dbReference type="EMBL" id="VVO42318.1"/>
    </source>
</evidence>
<dbReference type="EMBL" id="CABVHU010000023">
    <property type="protein sequence ID" value="VVO42318.1"/>
    <property type="molecule type" value="Genomic_DNA"/>
</dbReference>
<evidence type="ECO:0000256" key="3">
    <source>
        <dbReference type="ARBA" id="ARBA00012929"/>
    </source>
</evidence>
<dbReference type="Gene3D" id="3.40.50.720">
    <property type="entry name" value="NAD(P)-binding Rossmann-like Domain"/>
    <property type="match status" value="1"/>
</dbReference>
<evidence type="ECO:0000256" key="6">
    <source>
        <dbReference type="RuleBase" id="RU364082"/>
    </source>
</evidence>
<comment type="function">
    <text evidence="6">Catalyzes the reduction of dTDP-6-deoxy-L-lyxo-4-hexulose to yield dTDP-L-rhamnose.</text>
</comment>
<comment type="pathway">
    <text evidence="1 6">Carbohydrate biosynthesis; dTDP-L-rhamnose biosynthesis.</text>
</comment>
<evidence type="ECO:0000256" key="5">
    <source>
        <dbReference type="ARBA" id="ARBA00048200"/>
    </source>
</evidence>
<comment type="similarity">
    <text evidence="2 6">Belongs to the dTDP-4-dehydrorhamnose reductase family.</text>
</comment>
<keyword evidence="6" id="KW-0521">NADP</keyword>
<dbReference type="PANTHER" id="PTHR10491">
    <property type="entry name" value="DTDP-4-DEHYDRORHAMNOSE REDUCTASE"/>
    <property type="match status" value="1"/>
</dbReference>
<dbReference type="GO" id="GO:0005829">
    <property type="term" value="C:cytosol"/>
    <property type="evidence" value="ECO:0007669"/>
    <property type="project" value="TreeGrafter"/>
</dbReference>
<evidence type="ECO:0000256" key="1">
    <source>
        <dbReference type="ARBA" id="ARBA00004781"/>
    </source>
</evidence>
<dbReference type="CDD" id="cd05254">
    <property type="entry name" value="dTDP_HR_like_SDR_e"/>
    <property type="match status" value="1"/>
</dbReference>
<keyword evidence="6 8" id="KW-0560">Oxidoreductase</keyword>
<protein>
    <recommendedName>
        <fullName evidence="4 6">dTDP-4-dehydrorhamnose reductase</fullName>
        <ecNumber evidence="3 6">1.1.1.133</ecNumber>
    </recommendedName>
</protein>
<dbReference type="GO" id="GO:0019305">
    <property type="term" value="P:dTDP-rhamnose biosynthetic process"/>
    <property type="evidence" value="ECO:0007669"/>
    <property type="project" value="UniProtKB-UniPathway"/>
</dbReference>
<dbReference type="GO" id="GO:0008831">
    <property type="term" value="F:dTDP-4-dehydrorhamnose reductase activity"/>
    <property type="evidence" value="ECO:0007669"/>
    <property type="project" value="UniProtKB-EC"/>
</dbReference>
<dbReference type="InterPro" id="IPR005913">
    <property type="entry name" value="dTDP_dehydrorham_reduct"/>
</dbReference>
<dbReference type="Gene3D" id="3.90.25.10">
    <property type="entry name" value="UDP-galactose 4-epimerase, domain 1"/>
    <property type="match status" value="1"/>
</dbReference>
<dbReference type="EC" id="1.1.1.133" evidence="3 6"/>
<dbReference type="SUPFAM" id="SSF51735">
    <property type="entry name" value="NAD(P)-binding Rossmann-fold domains"/>
    <property type="match status" value="1"/>
</dbReference>
<dbReference type="UniPathway" id="UPA00281"/>
<reference evidence="8 9" key="1">
    <citation type="submission" date="2019-09" db="EMBL/GenBank/DDBJ databases">
        <authorList>
            <person name="Chandra G."/>
            <person name="Truman W A."/>
        </authorList>
    </citation>
    <scope>NUCLEOTIDE SEQUENCE [LARGE SCALE GENOMIC DNA]</scope>
    <source>
        <strain evidence="8">PS833</strain>
    </source>
</reference>
<evidence type="ECO:0000256" key="2">
    <source>
        <dbReference type="ARBA" id="ARBA00010944"/>
    </source>
</evidence>
<dbReference type="GO" id="GO:0009243">
    <property type="term" value="P:O antigen biosynthetic process"/>
    <property type="evidence" value="ECO:0007669"/>
    <property type="project" value="UniProtKB-UniPathway"/>
</dbReference>
<organism evidence="8 9">
    <name type="scientific">Pseudomonas fluorescens</name>
    <dbReference type="NCBI Taxonomy" id="294"/>
    <lineage>
        <taxon>Bacteria</taxon>
        <taxon>Pseudomonadati</taxon>
        <taxon>Pseudomonadota</taxon>
        <taxon>Gammaproteobacteria</taxon>
        <taxon>Pseudomonadales</taxon>
        <taxon>Pseudomonadaceae</taxon>
        <taxon>Pseudomonas</taxon>
    </lineage>
</organism>
<comment type="cofactor">
    <cofactor evidence="6">
        <name>Mg(2+)</name>
        <dbReference type="ChEBI" id="CHEBI:18420"/>
    </cofactor>
    <text evidence="6">Binds 1 Mg(2+) ion per monomer.</text>
</comment>
<gene>
    <name evidence="8" type="primary">rfbD_2</name>
    <name evidence="8" type="ORF">PS833_05986</name>
</gene>
<dbReference type="Pfam" id="PF04321">
    <property type="entry name" value="RmlD_sub_bind"/>
    <property type="match status" value="1"/>
</dbReference>
<dbReference type="InterPro" id="IPR036291">
    <property type="entry name" value="NAD(P)-bd_dom_sf"/>
</dbReference>
<name>A0A5E7FRN4_PSEFL</name>
<dbReference type="InterPro" id="IPR029903">
    <property type="entry name" value="RmlD-like-bd"/>
</dbReference>